<organism evidence="1 2">
    <name type="scientific">Nocardioides caricicola</name>
    <dbReference type="NCBI Taxonomy" id="634770"/>
    <lineage>
        <taxon>Bacteria</taxon>
        <taxon>Bacillati</taxon>
        <taxon>Actinomycetota</taxon>
        <taxon>Actinomycetes</taxon>
        <taxon>Propionibacteriales</taxon>
        <taxon>Nocardioidaceae</taxon>
        <taxon>Nocardioides</taxon>
    </lineage>
</organism>
<accession>A0ABW0MYW1</accession>
<dbReference type="EMBL" id="JBHSMD010000002">
    <property type="protein sequence ID" value="MFC5492598.1"/>
    <property type="molecule type" value="Genomic_DNA"/>
</dbReference>
<dbReference type="Proteomes" id="UP001595956">
    <property type="component" value="Unassembled WGS sequence"/>
</dbReference>
<evidence type="ECO:0000313" key="1">
    <source>
        <dbReference type="EMBL" id="MFC5492598.1"/>
    </source>
</evidence>
<name>A0ABW0MYW1_9ACTN</name>
<evidence type="ECO:0000313" key="2">
    <source>
        <dbReference type="Proteomes" id="UP001595956"/>
    </source>
</evidence>
<reference evidence="2" key="1">
    <citation type="journal article" date="2019" name="Int. J. Syst. Evol. Microbiol.">
        <title>The Global Catalogue of Microorganisms (GCM) 10K type strain sequencing project: providing services to taxonomists for standard genome sequencing and annotation.</title>
        <authorList>
            <consortium name="The Broad Institute Genomics Platform"/>
            <consortium name="The Broad Institute Genome Sequencing Center for Infectious Disease"/>
            <person name="Wu L."/>
            <person name="Ma J."/>
        </authorList>
    </citation>
    <scope>NUCLEOTIDE SEQUENCE [LARGE SCALE GENOMIC DNA]</scope>
    <source>
        <strain evidence="2">KACC 13778</strain>
    </source>
</reference>
<gene>
    <name evidence="1" type="ORF">ACFPKY_05795</name>
</gene>
<protein>
    <submittedName>
        <fullName evidence="1">Uncharacterized protein</fullName>
    </submittedName>
</protein>
<comment type="caution">
    <text evidence="1">The sequence shown here is derived from an EMBL/GenBank/DDBJ whole genome shotgun (WGS) entry which is preliminary data.</text>
</comment>
<proteinExistence type="predicted"/>
<keyword evidence="2" id="KW-1185">Reference proteome</keyword>
<sequence length="71" mass="7561">MSLHLGRAFAPIARDLDQTGMPTPRVEAADWQDHPTAESATLWSAGGSGMGIWVDTALPEAEQVAMLAEQV</sequence>
<dbReference type="RefSeq" id="WP_345170924.1">
    <property type="nucleotide sequence ID" value="NZ_BAABFQ010000003.1"/>
</dbReference>